<evidence type="ECO:0008006" key="5">
    <source>
        <dbReference type="Google" id="ProtNLM"/>
    </source>
</evidence>
<dbReference type="AlphaFoldDB" id="A0A1X7IUA3"/>
<proteinExistence type="predicted"/>
<keyword evidence="4" id="KW-1185">Reference proteome</keyword>
<dbReference type="STRING" id="561720.SAMN06275492_10556"/>
<dbReference type="InterPro" id="IPR021435">
    <property type="entry name" value="DUF3084"/>
</dbReference>
<feature type="transmembrane region" description="Helical" evidence="2">
    <location>
        <begin position="55"/>
        <end position="75"/>
    </location>
</feature>
<feature type="transmembrane region" description="Helical" evidence="2">
    <location>
        <begin position="12"/>
        <end position="34"/>
    </location>
</feature>
<reference evidence="4" key="1">
    <citation type="submission" date="2017-04" db="EMBL/GenBank/DDBJ databases">
        <authorList>
            <person name="Varghese N."/>
            <person name="Submissions S."/>
        </authorList>
    </citation>
    <scope>NUCLEOTIDE SEQUENCE [LARGE SCALE GENOMIC DNA]</scope>
    <source>
        <strain evidence="4">USBA 82</strain>
    </source>
</reference>
<keyword evidence="1" id="KW-0175">Coiled coil</keyword>
<sequence length="369" mass="41394">MTGLGEILPEINWSLILFTLLLSSAVALLGDILGMKIAKKRITLLGLRPKYTSSVITALTGMVIAFGIMVALSILSDTVRTALFSMKYVQRQITELTASLQTSRTESELMEIQYIDSLEKLERSTTELEDTKKEISQLKTQRESLQSQIESLSLEASTLRKGLEEVREGKVVAFAEELLAQEVVPEGVSDEDLLDIMARLKDKVRFVVSRRVSMPYQDISVSWDEADERRVMDRCKVIDSRKVIRARAKSNVIAGEPIYLEYRVYESVQVYREGEILLRRVLPPSMGNDEIESALHSVLREVNGIAVRDGILADPLTRTVGQIDATDFYEAVEKLKDASTPQIVEVLADRDIYTEGPVRVLIKVEPSGR</sequence>
<evidence type="ECO:0000256" key="2">
    <source>
        <dbReference type="SAM" id="Phobius"/>
    </source>
</evidence>
<keyword evidence="2" id="KW-0472">Membrane</keyword>
<dbReference type="OrthoDB" id="9812848at2"/>
<accession>A0A1X7IUA3</accession>
<evidence type="ECO:0000313" key="3">
    <source>
        <dbReference type="EMBL" id="SMG18767.1"/>
    </source>
</evidence>
<organism evidence="3 4">
    <name type="scientific">Dethiosulfovibrio salsuginis</name>
    <dbReference type="NCBI Taxonomy" id="561720"/>
    <lineage>
        <taxon>Bacteria</taxon>
        <taxon>Thermotogati</taxon>
        <taxon>Synergistota</taxon>
        <taxon>Synergistia</taxon>
        <taxon>Synergistales</taxon>
        <taxon>Dethiosulfovibrionaceae</taxon>
        <taxon>Dethiosulfovibrio</taxon>
    </lineage>
</organism>
<feature type="coiled-coil region" evidence="1">
    <location>
        <begin position="118"/>
        <end position="155"/>
    </location>
</feature>
<evidence type="ECO:0000313" key="4">
    <source>
        <dbReference type="Proteomes" id="UP000193355"/>
    </source>
</evidence>
<evidence type="ECO:0000256" key="1">
    <source>
        <dbReference type="SAM" id="Coils"/>
    </source>
</evidence>
<gene>
    <name evidence="3" type="ORF">SAMN06275492_10556</name>
</gene>
<dbReference type="EMBL" id="FXBB01000005">
    <property type="protein sequence ID" value="SMG18767.1"/>
    <property type="molecule type" value="Genomic_DNA"/>
</dbReference>
<keyword evidence="2" id="KW-0812">Transmembrane</keyword>
<dbReference type="Pfam" id="PF11283">
    <property type="entry name" value="DUF3084"/>
    <property type="match status" value="1"/>
</dbReference>
<keyword evidence="2" id="KW-1133">Transmembrane helix</keyword>
<dbReference type="RefSeq" id="WP_159448216.1">
    <property type="nucleotide sequence ID" value="NZ_FXBB01000005.1"/>
</dbReference>
<dbReference type="Proteomes" id="UP000193355">
    <property type="component" value="Unassembled WGS sequence"/>
</dbReference>
<protein>
    <recommendedName>
        <fullName evidence="5">DUF3084 domain-containing protein</fullName>
    </recommendedName>
</protein>
<name>A0A1X7IUA3_9BACT</name>